<dbReference type="PANTHER" id="PTHR45648">
    <property type="entry name" value="GDSL LIPASE/ACYLHYDROLASE FAMILY PROTEIN (AFU_ORTHOLOGUE AFUA_4G14700)"/>
    <property type="match status" value="1"/>
</dbReference>
<accession>A0ABQ8HIM2</accession>
<dbReference type="Proteomes" id="UP000827721">
    <property type="component" value="Unassembled WGS sequence"/>
</dbReference>
<evidence type="ECO:0000256" key="5">
    <source>
        <dbReference type="SAM" id="Phobius"/>
    </source>
</evidence>
<dbReference type="SUPFAM" id="SSF52266">
    <property type="entry name" value="SGNH hydrolase"/>
    <property type="match status" value="1"/>
</dbReference>
<evidence type="ECO:0000313" key="7">
    <source>
        <dbReference type="Proteomes" id="UP000827721"/>
    </source>
</evidence>
<dbReference type="InterPro" id="IPR036514">
    <property type="entry name" value="SGNH_hydro_sf"/>
</dbReference>
<proteinExistence type="inferred from homology"/>
<evidence type="ECO:0000313" key="6">
    <source>
        <dbReference type="EMBL" id="KAH7560879.1"/>
    </source>
</evidence>
<keyword evidence="7" id="KW-1185">Reference proteome</keyword>
<dbReference type="Gene3D" id="3.40.50.1110">
    <property type="entry name" value="SGNH hydrolase"/>
    <property type="match status" value="1"/>
</dbReference>
<keyword evidence="5" id="KW-0812">Transmembrane</keyword>
<dbReference type="InterPro" id="IPR001087">
    <property type="entry name" value="GDSL"/>
</dbReference>
<dbReference type="InterPro" id="IPR051058">
    <property type="entry name" value="GDSL_Est/Lipase"/>
</dbReference>
<organism evidence="6 7">
    <name type="scientific">Xanthoceras sorbifolium</name>
    <dbReference type="NCBI Taxonomy" id="99658"/>
    <lineage>
        <taxon>Eukaryota</taxon>
        <taxon>Viridiplantae</taxon>
        <taxon>Streptophyta</taxon>
        <taxon>Embryophyta</taxon>
        <taxon>Tracheophyta</taxon>
        <taxon>Spermatophyta</taxon>
        <taxon>Magnoliopsida</taxon>
        <taxon>eudicotyledons</taxon>
        <taxon>Gunneridae</taxon>
        <taxon>Pentapetalae</taxon>
        <taxon>rosids</taxon>
        <taxon>malvids</taxon>
        <taxon>Sapindales</taxon>
        <taxon>Sapindaceae</taxon>
        <taxon>Xanthoceroideae</taxon>
        <taxon>Xanthoceras</taxon>
    </lineage>
</organism>
<dbReference type="Pfam" id="PF00657">
    <property type="entry name" value="Lipase_GDSL"/>
    <property type="match status" value="1"/>
</dbReference>
<gene>
    <name evidence="6" type="ORF">JRO89_XS10G0132500</name>
</gene>
<reference evidence="6 7" key="1">
    <citation type="submission" date="2021-02" db="EMBL/GenBank/DDBJ databases">
        <title>Plant Genome Project.</title>
        <authorList>
            <person name="Zhang R.-G."/>
        </authorList>
    </citation>
    <scope>NUCLEOTIDE SEQUENCE [LARGE SCALE GENOMIC DNA]</scope>
    <source>
        <tissue evidence="6">Leaves</tissue>
    </source>
</reference>
<keyword evidence="2" id="KW-0378">Hydrolase</keyword>
<name>A0ABQ8HIM2_9ROSI</name>
<evidence type="ECO:0000256" key="2">
    <source>
        <dbReference type="ARBA" id="ARBA00022801"/>
    </source>
</evidence>
<evidence type="ECO:0000256" key="1">
    <source>
        <dbReference type="ARBA" id="ARBA00008668"/>
    </source>
</evidence>
<keyword evidence="5" id="KW-1133">Transmembrane helix</keyword>
<dbReference type="CDD" id="cd01837">
    <property type="entry name" value="SGNH_plant_lipase_like"/>
    <property type="match status" value="1"/>
</dbReference>
<sequence length="389" mass="43241">MHEIIIMETLELSKCCVISIAIVVFISFDVLPCALCFTSFVFGDSLVDAGNNDYLFTLSKADSPPYGIDFKPSDGQPTGRFTNGRTISDIIGQSLGAKSFPPPYLAPNTQADAIVKGINYASGASGILDETGFLFIGRIRLREQVDNFEQSRKYMVNVMGENRTRDLLKKAIFSLTIGSNDVLNYIQPSIPFLGGGDHRVSKTTFQDFMVSNLTIQLKRLHKLGARKFVVVGVGPLGCIPFVRAINLLPRGECSIKVNQIIQGYNQKLSQQLNRLNQKMGPEAIFVYANSYDIFTSIIINHHQYGFENANKPCCGGYFPPFVCFMRHNANTSSSSTSSGLCEDRSKYVFWDAYHPTEAANLIISNKLLYGDKTISFPINVRELYNYTIS</sequence>
<keyword evidence="4" id="KW-0443">Lipid metabolism</keyword>
<feature type="transmembrane region" description="Helical" evidence="5">
    <location>
        <begin position="12"/>
        <end position="31"/>
    </location>
</feature>
<comment type="caution">
    <text evidence="6">The sequence shown here is derived from an EMBL/GenBank/DDBJ whole genome shotgun (WGS) entry which is preliminary data.</text>
</comment>
<evidence type="ECO:0000256" key="4">
    <source>
        <dbReference type="ARBA" id="ARBA00023098"/>
    </source>
</evidence>
<dbReference type="EMBL" id="JAFEMO010000010">
    <property type="protein sequence ID" value="KAH7560879.1"/>
    <property type="molecule type" value="Genomic_DNA"/>
</dbReference>
<comment type="similarity">
    <text evidence="1">Belongs to the 'GDSL' lipolytic enzyme family.</text>
</comment>
<evidence type="ECO:0008006" key="8">
    <source>
        <dbReference type="Google" id="ProtNLM"/>
    </source>
</evidence>
<keyword evidence="3" id="KW-0442">Lipid degradation</keyword>
<evidence type="ECO:0000256" key="3">
    <source>
        <dbReference type="ARBA" id="ARBA00022963"/>
    </source>
</evidence>
<dbReference type="PANTHER" id="PTHR45648:SF5">
    <property type="entry name" value="OS04G0577300 PROTEIN"/>
    <property type="match status" value="1"/>
</dbReference>
<protein>
    <recommendedName>
        <fullName evidence="8">GDSL esterase/lipase At5g41890</fullName>
    </recommendedName>
</protein>
<dbReference type="InterPro" id="IPR035669">
    <property type="entry name" value="SGNH_plant_lipase-like"/>
</dbReference>
<keyword evidence="5" id="KW-0472">Membrane</keyword>